<accession>A0A5N5U9Y6</accession>
<keyword evidence="7" id="KW-1185">Reference proteome</keyword>
<name>A0A5N5UCW5_9EURY</name>
<sequence length="72" mass="7329">MTALHVRRNAAIGFAISILVAAIFTHGTIVGADGPRPDAAYLALGFVLAVGLGLLLAAIFTLGSAIRLARAE</sequence>
<evidence type="ECO:0000313" key="7">
    <source>
        <dbReference type="Proteomes" id="UP000326865"/>
    </source>
</evidence>
<accession>A0A5N5UCW5</accession>
<evidence type="ECO:0000256" key="1">
    <source>
        <dbReference type="SAM" id="Phobius"/>
    </source>
</evidence>
<evidence type="ECO:0000313" key="3">
    <source>
        <dbReference type="EMBL" id="KAB7516555.1"/>
    </source>
</evidence>
<dbReference type="Pfam" id="PF24380">
    <property type="entry name" value="DUF7536"/>
    <property type="match status" value="1"/>
</dbReference>
<organism evidence="3 7">
    <name type="scientific">Halosegnis rubeus</name>
    <dbReference type="NCBI Taxonomy" id="2212850"/>
    <lineage>
        <taxon>Archaea</taxon>
        <taxon>Methanobacteriati</taxon>
        <taxon>Methanobacteriota</taxon>
        <taxon>Stenosarchaea group</taxon>
        <taxon>Halobacteria</taxon>
        <taxon>Halobacteriales</taxon>
        <taxon>Natronomonadaceae</taxon>
        <taxon>Halosegnis</taxon>
    </lineage>
</organism>
<keyword evidence="1" id="KW-0472">Membrane</keyword>
<keyword evidence="1" id="KW-1133">Transmembrane helix</keyword>
<dbReference type="AlphaFoldDB" id="A0A5N5UCW5"/>
<protein>
    <submittedName>
        <fullName evidence="3">Uncharacterized protein</fullName>
    </submittedName>
</protein>
<feature type="transmembrane region" description="Helical" evidence="1">
    <location>
        <begin position="12"/>
        <end position="29"/>
    </location>
</feature>
<accession>A0A5N5UGC0</accession>
<dbReference type="InterPro" id="IPR055958">
    <property type="entry name" value="DUF7536"/>
</dbReference>
<dbReference type="EMBL" id="QJOW01000003">
    <property type="protein sequence ID" value="KAB7515470.1"/>
    <property type="molecule type" value="Genomic_DNA"/>
</dbReference>
<gene>
    <name evidence="3" type="ORF">DM867_04320</name>
    <name evidence="2" type="ORF">DMP03_08700</name>
    <name evidence="4" type="ORF">DP108_08800</name>
</gene>
<dbReference type="Proteomes" id="UP000326207">
    <property type="component" value="Unassembled WGS sequence"/>
</dbReference>
<proteinExistence type="predicted"/>
<comment type="caution">
    <text evidence="3">The sequence shown here is derived from an EMBL/GenBank/DDBJ whole genome shotgun (WGS) entry which is preliminary data.</text>
</comment>
<feature type="transmembrane region" description="Helical" evidence="1">
    <location>
        <begin position="41"/>
        <end position="66"/>
    </location>
</feature>
<keyword evidence="1" id="KW-0812">Transmembrane</keyword>
<dbReference type="Proteomes" id="UP000326302">
    <property type="component" value="Unassembled WGS sequence"/>
</dbReference>
<reference evidence="5 6" key="1">
    <citation type="submission" date="2019-10" db="EMBL/GenBank/DDBJ databases">
        <title>Unraveling microbial dark matter from salterns through culturing: the case of the genus Halosegnis.</title>
        <authorList>
            <person name="Duran-Viseras A."/>
            <person name="Andrei A.-S."/>
            <person name="Vera-Gargallo B."/>
            <person name="Ghai R."/>
            <person name="Sanchez-Porro C."/>
            <person name="Ventosa A."/>
        </authorList>
    </citation>
    <scope>NUCLEOTIDE SEQUENCE [LARGE SCALE GENOMIC DNA]</scope>
    <source>
        <strain evidence="2 6">F17-44</strain>
        <strain evidence="3 7">F18-79</strain>
        <strain evidence="4 5">F19-13</strain>
    </source>
</reference>
<dbReference type="Proteomes" id="UP000326865">
    <property type="component" value="Unassembled WGS sequence"/>
</dbReference>
<evidence type="ECO:0000313" key="6">
    <source>
        <dbReference type="Proteomes" id="UP000326302"/>
    </source>
</evidence>
<dbReference type="EMBL" id="QKKZ01000001">
    <property type="protein sequence ID" value="KAB7516555.1"/>
    <property type="molecule type" value="Genomic_DNA"/>
</dbReference>
<evidence type="ECO:0000313" key="4">
    <source>
        <dbReference type="EMBL" id="KAB7517782.1"/>
    </source>
</evidence>
<evidence type="ECO:0000313" key="2">
    <source>
        <dbReference type="EMBL" id="KAB7515470.1"/>
    </source>
</evidence>
<dbReference type="EMBL" id="QMDY01000004">
    <property type="protein sequence ID" value="KAB7517782.1"/>
    <property type="molecule type" value="Genomic_DNA"/>
</dbReference>
<evidence type="ECO:0000313" key="5">
    <source>
        <dbReference type="Proteomes" id="UP000326207"/>
    </source>
</evidence>